<evidence type="ECO:0000256" key="1">
    <source>
        <dbReference type="ARBA" id="ARBA00006484"/>
    </source>
</evidence>
<protein>
    <submittedName>
        <fullName evidence="4">SDR family NAD(P)-dependent oxidoreductase</fullName>
    </submittedName>
</protein>
<proteinExistence type="inferred from homology"/>
<dbReference type="Gene3D" id="3.40.50.720">
    <property type="entry name" value="NAD(P)-binding Rossmann-like Domain"/>
    <property type="match status" value="1"/>
</dbReference>
<evidence type="ECO:0000256" key="2">
    <source>
        <dbReference type="ARBA" id="ARBA00023002"/>
    </source>
</evidence>
<evidence type="ECO:0000313" key="5">
    <source>
        <dbReference type="Proteomes" id="UP000715441"/>
    </source>
</evidence>
<organism evidence="4 5">
    <name type="scientific">Amycolatopsis acididurans</name>
    <dbReference type="NCBI Taxonomy" id="2724524"/>
    <lineage>
        <taxon>Bacteria</taxon>
        <taxon>Bacillati</taxon>
        <taxon>Actinomycetota</taxon>
        <taxon>Actinomycetes</taxon>
        <taxon>Pseudonocardiales</taxon>
        <taxon>Pseudonocardiaceae</taxon>
        <taxon>Amycolatopsis</taxon>
    </lineage>
</organism>
<dbReference type="Pfam" id="PF00106">
    <property type="entry name" value="adh_short"/>
    <property type="match status" value="1"/>
</dbReference>
<dbReference type="SMART" id="SM00822">
    <property type="entry name" value="PKS_KR"/>
    <property type="match status" value="1"/>
</dbReference>
<feature type="domain" description="Ketoreductase" evidence="3">
    <location>
        <begin position="6"/>
        <end position="192"/>
    </location>
</feature>
<gene>
    <name evidence="4" type="ORF">HFP15_23165</name>
</gene>
<dbReference type="PANTHER" id="PTHR43658:SF8">
    <property type="entry name" value="17-BETA-HYDROXYSTEROID DEHYDROGENASE 14-RELATED"/>
    <property type="match status" value="1"/>
</dbReference>
<dbReference type="InterPro" id="IPR002347">
    <property type="entry name" value="SDR_fam"/>
</dbReference>
<comment type="caution">
    <text evidence="4">The sequence shown here is derived from an EMBL/GenBank/DDBJ whole genome shotgun (WGS) entry which is preliminary data.</text>
</comment>
<dbReference type="InterPro" id="IPR057326">
    <property type="entry name" value="KR_dom"/>
</dbReference>
<dbReference type="EMBL" id="JAAXLS010000017">
    <property type="protein sequence ID" value="NKQ55780.1"/>
    <property type="molecule type" value="Genomic_DNA"/>
</dbReference>
<dbReference type="RefSeq" id="WP_168518819.1">
    <property type="nucleotide sequence ID" value="NZ_JAAXLS010000017.1"/>
</dbReference>
<comment type="similarity">
    <text evidence="1">Belongs to the short-chain dehydrogenases/reductases (SDR) family.</text>
</comment>
<dbReference type="PRINTS" id="PR00081">
    <property type="entry name" value="GDHRDH"/>
</dbReference>
<reference evidence="4 5" key="1">
    <citation type="submission" date="2020-04" db="EMBL/GenBank/DDBJ databases">
        <title>Novel species.</title>
        <authorList>
            <person name="Teo W.F.A."/>
            <person name="Lipun K."/>
            <person name="Srisuk N."/>
            <person name="Duangmal K."/>
        </authorList>
    </citation>
    <scope>NUCLEOTIDE SEQUENCE [LARGE SCALE GENOMIC DNA]</scope>
    <source>
        <strain evidence="4 5">K13G38</strain>
    </source>
</reference>
<evidence type="ECO:0000313" key="4">
    <source>
        <dbReference type="EMBL" id="NKQ55780.1"/>
    </source>
</evidence>
<sequence length="250" mass="26523">MKLDNSWAVVTGGASGLGLATVRRFAERGVPTVIVDLPASDGERVAKEVGAVFGPADVADPDAVNAALDLAEGPIRALVHCAGRGGTVRVVERDGQPGSLEMYESIVRTNLIGTFNMLRLTAARMVTNEPVEDERGVCVLTASVAAWEGQIGQIPYASAKSGVVGMTLVAARDLARKLVRVCSIAPGTFDTPILSRFSDEIRDGLARQTPHPQRLGRPDEFAALAHHIIDNPMLNGETIRLDGAIRMPPK</sequence>
<keyword evidence="5" id="KW-1185">Reference proteome</keyword>
<dbReference type="SUPFAM" id="SSF51735">
    <property type="entry name" value="NAD(P)-binding Rossmann-fold domains"/>
    <property type="match status" value="1"/>
</dbReference>
<evidence type="ECO:0000259" key="3">
    <source>
        <dbReference type="SMART" id="SM00822"/>
    </source>
</evidence>
<dbReference type="InterPro" id="IPR020904">
    <property type="entry name" value="Sc_DH/Rdtase_CS"/>
</dbReference>
<dbReference type="PROSITE" id="PS00061">
    <property type="entry name" value="ADH_SHORT"/>
    <property type="match status" value="1"/>
</dbReference>
<accession>A0ABX1JBP4</accession>
<keyword evidence="2" id="KW-0560">Oxidoreductase</keyword>
<name>A0ABX1JBP4_9PSEU</name>
<dbReference type="Proteomes" id="UP000715441">
    <property type="component" value="Unassembled WGS sequence"/>
</dbReference>
<dbReference type="PANTHER" id="PTHR43658">
    <property type="entry name" value="SHORT-CHAIN DEHYDROGENASE/REDUCTASE"/>
    <property type="match status" value="1"/>
</dbReference>
<dbReference type="InterPro" id="IPR036291">
    <property type="entry name" value="NAD(P)-bd_dom_sf"/>
</dbReference>